<organism evidence="3 4">
    <name type="scientific">Winogradskyella sediminis</name>
    <dbReference type="NCBI Taxonomy" id="1382466"/>
    <lineage>
        <taxon>Bacteria</taxon>
        <taxon>Pseudomonadati</taxon>
        <taxon>Bacteroidota</taxon>
        <taxon>Flavobacteriia</taxon>
        <taxon>Flavobacteriales</taxon>
        <taxon>Flavobacteriaceae</taxon>
        <taxon>Winogradskyella</taxon>
    </lineage>
</organism>
<feature type="transmembrane region" description="Helical" evidence="2">
    <location>
        <begin position="58"/>
        <end position="76"/>
    </location>
</feature>
<evidence type="ECO:0008006" key="5">
    <source>
        <dbReference type="Google" id="ProtNLM"/>
    </source>
</evidence>
<feature type="region of interest" description="Disordered" evidence="1">
    <location>
        <begin position="80"/>
        <end position="101"/>
    </location>
</feature>
<dbReference type="AlphaFoldDB" id="A0A1H1MMF6"/>
<keyword evidence="2" id="KW-1133">Transmembrane helix</keyword>
<accession>A0A1H1MMF6</accession>
<name>A0A1H1MMF6_9FLAO</name>
<keyword evidence="2" id="KW-0472">Membrane</keyword>
<dbReference type="RefSeq" id="WP_092443682.1">
    <property type="nucleotide sequence ID" value="NZ_LT629774.1"/>
</dbReference>
<reference evidence="3 4" key="1">
    <citation type="submission" date="2016-10" db="EMBL/GenBank/DDBJ databases">
        <authorList>
            <person name="Varghese N."/>
            <person name="Submissions S."/>
        </authorList>
    </citation>
    <scope>NUCLEOTIDE SEQUENCE [LARGE SCALE GENOMIC DNA]</scope>
    <source>
        <strain evidence="3 4">RHA_55</strain>
    </source>
</reference>
<dbReference type="Proteomes" id="UP000198963">
    <property type="component" value="Chromosome I"/>
</dbReference>
<evidence type="ECO:0000256" key="1">
    <source>
        <dbReference type="SAM" id="MobiDB-lite"/>
    </source>
</evidence>
<evidence type="ECO:0000313" key="4">
    <source>
        <dbReference type="Proteomes" id="UP000198963"/>
    </source>
</evidence>
<proteinExistence type="predicted"/>
<evidence type="ECO:0000256" key="2">
    <source>
        <dbReference type="SAM" id="Phobius"/>
    </source>
</evidence>
<keyword evidence="4" id="KW-1185">Reference proteome</keyword>
<sequence>MKKIISIVGIICALGAVVSSATQFYSLTYAPAIIAFLCALYLIYISKTAPTKPKAIQYIILLVIISIGLTIYKGTIETSEDNHTEQLEPINIEQEDEPEID</sequence>
<protein>
    <recommendedName>
        <fullName evidence="5">FUSC family protein</fullName>
    </recommendedName>
</protein>
<keyword evidence="2" id="KW-0812">Transmembrane</keyword>
<gene>
    <name evidence="3" type="ORF">SAMN04489797_0365</name>
</gene>
<evidence type="ECO:0000313" key="3">
    <source>
        <dbReference type="EMBL" id="SDR87886.1"/>
    </source>
</evidence>
<dbReference type="EMBL" id="LT629774">
    <property type="protein sequence ID" value="SDR87886.1"/>
    <property type="molecule type" value="Genomic_DNA"/>
</dbReference>
<feature type="transmembrane region" description="Helical" evidence="2">
    <location>
        <begin position="29"/>
        <end position="46"/>
    </location>
</feature>